<dbReference type="InParanoid" id="A0A0L0HEF8"/>
<evidence type="ECO:0000256" key="1">
    <source>
        <dbReference type="ARBA" id="ARBA00004370"/>
    </source>
</evidence>
<dbReference type="InterPro" id="IPR003137">
    <property type="entry name" value="PA_domain"/>
</dbReference>
<dbReference type="GO" id="GO:0006511">
    <property type="term" value="P:ubiquitin-dependent protein catabolic process"/>
    <property type="evidence" value="ECO:0007669"/>
    <property type="project" value="TreeGrafter"/>
</dbReference>
<dbReference type="SMART" id="SM00184">
    <property type="entry name" value="RING"/>
    <property type="match status" value="1"/>
</dbReference>
<dbReference type="SUPFAM" id="SSF57850">
    <property type="entry name" value="RING/U-box"/>
    <property type="match status" value="1"/>
</dbReference>
<keyword evidence="7 9" id="KW-0472">Membrane</keyword>
<keyword evidence="2 9" id="KW-0812">Transmembrane</keyword>
<sequence length="462" mass="50125">MDSSSPPATEPPLQQQTRATRFLIFLTTTTTTMARIWLAFVVAFLIFMAIHPKPGILPKKSDSVALSSDDEAVNIHILSAGDRGAVVGIPALFGAPIQKPAKVRILILENETGCRPFKKPLLLANQQTDDAYILLPRGHCPFDVKILNAQRAGFKGGIIYNIATSPYYDHPVRMSAVDATDAEVQIAALFVTDFDGQILKESAQWGQGVGVVRALIKSANEKLDSDQLPSGQRKYPHVIDPDQAWDGVFTGIWGDALVSALCFFLGALGAMAVGAALVLLHNRIFGPIPLQSPRPGTSAMIKIIVGEDGEMQVERVRLRLRTVTQEDLDGLELKFGKTEEKDGKGFSTDCCAICIDEFKIGCKVRELPCRHVFHQSCIDPWLLNHALVCPTCKREIIPQLSIASPSAVSINVNDHSPLLDAHSGSSLPAAAVQNVIAYFGSFFGTRNSSEPVEEVLGMDGLF</sequence>
<evidence type="ECO:0000256" key="3">
    <source>
        <dbReference type="ARBA" id="ARBA00022723"/>
    </source>
</evidence>
<dbReference type="PANTHER" id="PTHR45931">
    <property type="entry name" value="SI:CH211-59O9.10"/>
    <property type="match status" value="1"/>
</dbReference>
<dbReference type="EMBL" id="KQ257458">
    <property type="protein sequence ID" value="KNC99364.1"/>
    <property type="molecule type" value="Genomic_DNA"/>
</dbReference>
<organism evidence="11 12">
    <name type="scientific">Spizellomyces punctatus (strain DAOM BR117)</name>
    <dbReference type="NCBI Taxonomy" id="645134"/>
    <lineage>
        <taxon>Eukaryota</taxon>
        <taxon>Fungi</taxon>
        <taxon>Fungi incertae sedis</taxon>
        <taxon>Chytridiomycota</taxon>
        <taxon>Chytridiomycota incertae sedis</taxon>
        <taxon>Chytridiomycetes</taxon>
        <taxon>Spizellomycetales</taxon>
        <taxon>Spizellomycetaceae</taxon>
        <taxon>Spizellomyces</taxon>
    </lineage>
</organism>
<dbReference type="InterPro" id="IPR046450">
    <property type="entry name" value="PA_dom_sf"/>
</dbReference>
<dbReference type="OrthoDB" id="8062037at2759"/>
<dbReference type="Gene3D" id="3.30.40.10">
    <property type="entry name" value="Zinc/RING finger domain, C3HC4 (zinc finger)"/>
    <property type="match status" value="1"/>
</dbReference>
<accession>A0A0L0HEF8</accession>
<dbReference type="GO" id="GO:0008270">
    <property type="term" value="F:zinc ion binding"/>
    <property type="evidence" value="ECO:0007669"/>
    <property type="project" value="UniProtKB-KW"/>
</dbReference>
<comment type="subcellular location">
    <subcellularLocation>
        <location evidence="1">Membrane</location>
    </subcellularLocation>
</comment>
<dbReference type="AlphaFoldDB" id="A0A0L0HEF8"/>
<dbReference type="Proteomes" id="UP000053201">
    <property type="component" value="Unassembled WGS sequence"/>
</dbReference>
<evidence type="ECO:0000256" key="8">
    <source>
        <dbReference type="PROSITE-ProRule" id="PRU00175"/>
    </source>
</evidence>
<dbReference type="GeneID" id="27688972"/>
<dbReference type="PANTHER" id="PTHR45931:SF3">
    <property type="entry name" value="RING ZINC FINGER-CONTAINING PROTEIN"/>
    <property type="match status" value="1"/>
</dbReference>
<dbReference type="VEuPathDB" id="FungiDB:SPPG_05609"/>
<evidence type="ECO:0000259" key="10">
    <source>
        <dbReference type="PROSITE" id="PS50089"/>
    </source>
</evidence>
<reference evidence="11 12" key="1">
    <citation type="submission" date="2009-08" db="EMBL/GenBank/DDBJ databases">
        <title>The Genome Sequence of Spizellomyces punctatus strain DAOM BR117.</title>
        <authorList>
            <consortium name="The Broad Institute Genome Sequencing Platform"/>
            <person name="Russ C."/>
            <person name="Cuomo C."/>
            <person name="Shea T."/>
            <person name="Young S.K."/>
            <person name="Zeng Q."/>
            <person name="Koehrsen M."/>
            <person name="Haas B."/>
            <person name="Borodovsky M."/>
            <person name="Guigo R."/>
            <person name="Alvarado L."/>
            <person name="Berlin A."/>
            <person name="Bochicchio J."/>
            <person name="Borenstein D."/>
            <person name="Chapman S."/>
            <person name="Chen Z."/>
            <person name="Engels R."/>
            <person name="Freedman E."/>
            <person name="Gellesch M."/>
            <person name="Goldberg J."/>
            <person name="Griggs A."/>
            <person name="Gujja S."/>
            <person name="Heiman D."/>
            <person name="Hepburn T."/>
            <person name="Howarth C."/>
            <person name="Jen D."/>
            <person name="Larson L."/>
            <person name="Lewis B."/>
            <person name="Mehta T."/>
            <person name="Park D."/>
            <person name="Pearson M."/>
            <person name="Roberts A."/>
            <person name="Saif S."/>
            <person name="Shenoy N."/>
            <person name="Sisk P."/>
            <person name="Stolte C."/>
            <person name="Sykes S."/>
            <person name="Thomson T."/>
            <person name="Walk T."/>
            <person name="White J."/>
            <person name="Yandava C."/>
            <person name="Burger G."/>
            <person name="Gray M.W."/>
            <person name="Holland P.W.H."/>
            <person name="King N."/>
            <person name="Lang F.B.F."/>
            <person name="Roger A.J."/>
            <person name="Ruiz-Trillo I."/>
            <person name="Lander E."/>
            <person name="Nusbaum C."/>
        </authorList>
    </citation>
    <scope>NUCLEOTIDE SEQUENCE [LARGE SCALE GENOMIC DNA]</scope>
    <source>
        <strain evidence="11 12">DAOM BR117</strain>
    </source>
</reference>
<protein>
    <recommendedName>
        <fullName evidence="10">RING-type domain-containing protein</fullName>
    </recommendedName>
</protein>
<dbReference type="InterPro" id="IPR051834">
    <property type="entry name" value="RING_finger_E3_ligase"/>
</dbReference>
<keyword evidence="3" id="KW-0479">Metal-binding</keyword>
<dbReference type="InterPro" id="IPR013083">
    <property type="entry name" value="Znf_RING/FYVE/PHD"/>
</dbReference>
<keyword evidence="5" id="KW-0862">Zinc</keyword>
<evidence type="ECO:0000256" key="9">
    <source>
        <dbReference type="SAM" id="Phobius"/>
    </source>
</evidence>
<dbReference type="GO" id="GO:0061630">
    <property type="term" value="F:ubiquitin protein ligase activity"/>
    <property type="evidence" value="ECO:0007669"/>
    <property type="project" value="TreeGrafter"/>
</dbReference>
<evidence type="ECO:0000256" key="7">
    <source>
        <dbReference type="ARBA" id="ARBA00023136"/>
    </source>
</evidence>
<evidence type="ECO:0000256" key="6">
    <source>
        <dbReference type="ARBA" id="ARBA00022989"/>
    </source>
</evidence>
<dbReference type="GO" id="GO:0016020">
    <property type="term" value="C:membrane"/>
    <property type="evidence" value="ECO:0007669"/>
    <property type="project" value="UniProtKB-SubCell"/>
</dbReference>
<dbReference type="GO" id="GO:0005634">
    <property type="term" value="C:nucleus"/>
    <property type="evidence" value="ECO:0007669"/>
    <property type="project" value="TreeGrafter"/>
</dbReference>
<dbReference type="CDD" id="cd16454">
    <property type="entry name" value="RING-H2_PA-TM-RING"/>
    <property type="match status" value="1"/>
</dbReference>
<dbReference type="InterPro" id="IPR001841">
    <property type="entry name" value="Znf_RING"/>
</dbReference>
<evidence type="ECO:0000256" key="5">
    <source>
        <dbReference type="ARBA" id="ARBA00022833"/>
    </source>
</evidence>
<dbReference type="Pfam" id="PF02225">
    <property type="entry name" value="PA"/>
    <property type="match status" value="1"/>
</dbReference>
<dbReference type="RefSeq" id="XP_016607404.1">
    <property type="nucleotide sequence ID" value="XM_016753819.1"/>
</dbReference>
<feature type="domain" description="RING-type" evidence="10">
    <location>
        <begin position="351"/>
        <end position="393"/>
    </location>
</feature>
<keyword evidence="12" id="KW-1185">Reference proteome</keyword>
<evidence type="ECO:0000256" key="4">
    <source>
        <dbReference type="ARBA" id="ARBA00022771"/>
    </source>
</evidence>
<dbReference type="Pfam" id="PF13639">
    <property type="entry name" value="zf-RING_2"/>
    <property type="match status" value="1"/>
</dbReference>
<keyword evidence="4 8" id="KW-0863">Zinc-finger</keyword>
<keyword evidence="6 9" id="KW-1133">Transmembrane helix</keyword>
<feature type="transmembrane region" description="Helical" evidence="9">
    <location>
        <begin position="22"/>
        <end position="50"/>
    </location>
</feature>
<evidence type="ECO:0000313" key="11">
    <source>
        <dbReference type="EMBL" id="KNC99364.1"/>
    </source>
</evidence>
<dbReference type="SUPFAM" id="SSF52025">
    <property type="entry name" value="PA domain"/>
    <property type="match status" value="1"/>
</dbReference>
<dbReference type="PROSITE" id="PS50089">
    <property type="entry name" value="ZF_RING_2"/>
    <property type="match status" value="1"/>
</dbReference>
<proteinExistence type="predicted"/>
<gene>
    <name evidence="11" type="ORF">SPPG_05609</name>
</gene>
<evidence type="ECO:0000313" key="12">
    <source>
        <dbReference type="Proteomes" id="UP000053201"/>
    </source>
</evidence>
<dbReference type="Gene3D" id="3.50.30.30">
    <property type="match status" value="1"/>
</dbReference>
<evidence type="ECO:0000256" key="2">
    <source>
        <dbReference type="ARBA" id="ARBA00022692"/>
    </source>
</evidence>
<feature type="transmembrane region" description="Helical" evidence="9">
    <location>
        <begin position="256"/>
        <end position="280"/>
    </location>
</feature>
<dbReference type="eggNOG" id="KOG4628">
    <property type="taxonomic scope" value="Eukaryota"/>
</dbReference>
<name>A0A0L0HEF8_SPIPD</name>
<dbReference type="STRING" id="645134.A0A0L0HEF8"/>